<dbReference type="Gene3D" id="3.40.50.300">
    <property type="entry name" value="P-loop containing nucleotide triphosphate hydrolases"/>
    <property type="match status" value="1"/>
</dbReference>
<accession>A0A7Y9JQM9</accession>
<protein>
    <recommendedName>
        <fullName evidence="3">Sulfotransferase family protein</fullName>
    </recommendedName>
</protein>
<evidence type="ECO:0000313" key="2">
    <source>
        <dbReference type="Proteomes" id="UP000516957"/>
    </source>
</evidence>
<gene>
    <name evidence="1" type="ORF">BKA08_001818</name>
</gene>
<organism evidence="1 2">
    <name type="scientific">Nocardioides marinisabuli</name>
    <dbReference type="NCBI Taxonomy" id="419476"/>
    <lineage>
        <taxon>Bacteria</taxon>
        <taxon>Bacillati</taxon>
        <taxon>Actinomycetota</taxon>
        <taxon>Actinomycetes</taxon>
        <taxon>Propionibacteriales</taxon>
        <taxon>Nocardioidaceae</taxon>
        <taxon>Nocardioides</taxon>
    </lineage>
</organism>
<dbReference type="InterPro" id="IPR027417">
    <property type="entry name" value="P-loop_NTPase"/>
</dbReference>
<dbReference type="Proteomes" id="UP000516957">
    <property type="component" value="Unassembled WGS sequence"/>
</dbReference>
<evidence type="ECO:0008006" key="3">
    <source>
        <dbReference type="Google" id="ProtNLM"/>
    </source>
</evidence>
<name>A0A7Y9JQM9_9ACTN</name>
<evidence type="ECO:0000313" key="1">
    <source>
        <dbReference type="EMBL" id="NYD57580.1"/>
    </source>
</evidence>
<keyword evidence="2" id="KW-1185">Reference proteome</keyword>
<reference evidence="1 2" key="1">
    <citation type="submission" date="2020-07" db="EMBL/GenBank/DDBJ databases">
        <title>Sequencing the genomes of 1000 actinobacteria strains.</title>
        <authorList>
            <person name="Klenk H.-P."/>
        </authorList>
    </citation>
    <scope>NUCLEOTIDE SEQUENCE [LARGE SCALE GENOMIC DNA]</scope>
    <source>
        <strain evidence="1 2">DSM 18965</strain>
    </source>
</reference>
<dbReference type="RefSeq" id="WP_179615323.1">
    <property type="nucleotide sequence ID" value="NZ_CP059163.1"/>
</dbReference>
<sequence>MGVSDARPEAWRSTALSGSRAVRRTSSLARWISRNLELHEKLVIKDPRLSWFLDVWIKVAGQVKADLSVIIMLRPPHEVLASKHTYYQGDQAAGYNHLAAAWINMLLNTELQTRPLDGRGVSRIFVEYSELLTDWRRVGRRIGTVLGDEGLNRPSETQVASVEAFLDAGLRRMDGSKSRLDLANEIGIVLAESWVALQRLTDPKNDGPAVWDELDSLRRRYEEIYGSAQSVTRSTTEHAMRSMRPSRRISEGLTRRLGQNDASSAVAPFEGGRGNVPPGYVHLVPHWLRDRVPKSIKLSLSRLR</sequence>
<dbReference type="AlphaFoldDB" id="A0A7Y9JQM9"/>
<comment type="caution">
    <text evidence="1">The sequence shown here is derived from an EMBL/GenBank/DDBJ whole genome shotgun (WGS) entry which is preliminary data.</text>
</comment>
<proteinExistence type="predicted"/>
<dbReference type="EMBL" id="JACCBE010000001">
    <property type="protein sequence ID" value="NYD57580.1"/>
    <property type="molecule type" value="Genomic_DNA"/>
</dbReference>